<name>S8BH29_PENO1</name>
<protein>
    <submittedName>
        <fullName evidence="3">Uncharacterized protein</fullName>
    </submittedName>
</protein>
<dbReference type="OrthoDB" id="4364385at2759"/>
<dbReference type="Proteomes" id="UP000019376">
    <property type="component" value="Unassembled WGS sequence"/>
</dbReference>
<dbReference type="EMBL" id="KB644415">
    <property type="protein sequence ID" value="EPS34427.1"/>
    <property type="molecule type" value="Genomic_DNA"/>
</dbReference>
<reference evidence="3 4" key="1">
    <citation type="journal article" date="2013" name="PLoS ONE">
        <title>Genomic and secretomic analyses reveal unique features of the lignocellulolytic enzyme system of Penicillium decumbens.</title>
        <authorList>
            <person name="Liu G."/>
            <person name="Zhang L."/>
            <person name="Wei X."/>
            <person name="Zou G."/>
            <person name="Qin Y."/>
            <person name="Ma L."/>
            <person name="Li J."/>
            <person name="Zheng H."/>
            <person name="Wang S."/>
            <person name="Wang C."/>
            <person name="Xun L."/>
            <person name="Zhao G.-P."/>
            <person name="Zhou Z."/>
            <person name="Qu Y."/>
        </authorList>
    </citation>
    <scope>NUCLEOTIDE SEQUENCE [LARGE SCALE GENOMIC DNA]</scope>
    <source>
        <strain evidence="4">114-2 / CGMCC 5302</strain>
    </source>
</reference>
<gene>
    <name evidence="3" type="ORF">PDE_09391</name>
</gene>
<proteinExistence type="predicted"/>
<dbReference type="AlphaFoldDB" id="S8BH29"/>
<accession>S8BH29</accession>
<sequence>MILSRVCLLLALTSLVTSASIPPPSTRENVASRELDANPAFIGADAPSNAPLHQDKPVHGSYFLSESIPDDEHIAEQLAAMREAGFLAKDSDHHPVKSTKSSPTQLDDISPSTALLQDWIAAMDQVAETQSAWDLAHSILPPLRFLMIASTVIAVLTIIRGCLQAHR</sequence>
<feature type="chain" id="PRO_5004561335" evidence="2">
    <location>
        <begin position="19"/>
        <end position="167"/>
    </location>
</feature>
<keyword evidence="1" id="KW-0472">Membrane</keyword>
<keyword evidence="2" id="KW-0732">Signal</keyword>
<evidence type="ECO:0000313" key="3">
    <source>
        <dbReference type="EMBL" id="EPS34427.1"/>
    </source>
</evidence>
<organism evidence="3 4">
    <name type="scientific">Penicillium oxalicum (strain 114-2 / CGMCC 5302)</name>
    <name type="common">Penicillium decumbens</name>
    <dbReference type="NCBI Taxonomy" id="933388"/>
    <lineage>
        <taxon>Eukaryota</taxon>
        <taxon>Fungi</taxon>
        <taxon>Dikarya</taxon>
        <taxon>Ascomycota</taxon>
        <taxon>Pezizomycotina</taxon>
        <taxon>Eurotiomycetes</taxon>
        <taxon>Eurotiomycetidae</taxon>
        <taxon>Eurotiales</taxon>
        <taxon>Aspergillaceae</taxon>
        <taxon>Penicillium</taxon>
    </lineage>
</organism>
<keyword evidence="1" id="KW-1133">Transmembrane helix</keyword>
<dbReference type="HOGENOM" id="CLU_1595116_0_0_1"/>
<evidence type="ECO:0000313" key="4">
    <source>
        <dbReference type="Proteomes" id="UP000019376"/>
    </source>
</evidence>
<evidence type="ECO:0000256" key="1">
    <source>
        <dbReference type="SAM" id="Phobius"/>
    </source>
</evidence>
<feature type="signal peptide" evidence="2">
    <location>
        <begin position="1"/>
        <end position="18"/>
    </location>
</feature>
<evidence type="ECO:0000256" key="2">
    <source>
        <dbReference type="SAM" id="SignalP"/>
    </source>
</evidence>
<keyword evidence="4" id="KW-1185">Reference proteome</keyword>
<feature type="transmembrane region" description="Helical" evidence="1">
    <location>
        <begin position="145"/>
        <end position="163"/>
    </location>
</feature>
<keyword evidence="1" id="KW-0812">Transmembrane</keyword>